<protein>
    <submittedName>
        <fullName evidence="3">Uncharacterized protein</fullName>
    </submittedName>
</protein>
<evidence type="ECO:0000313" key="2">
    <source>
        <dbReference type="Proteomes" id="UP000887565"/>
    </source>
</evidence>
<dbReference type="WBParaSite" id="nRc.2.0.1.t09510-RA">
    <property type="protein sequence ID" value="nRc.2.0.1.t09510-RA"/>
    <property type="gene ID" value="nRc.2.0.1.g09510"/>
</dbReference>
<dbReference type="GO" id="GO:0005892">
    <property type="term" value="C:acetylcholine-gated channel complex"/>
    <property type="evidence" value="ECO:0007669"/>
    <property type="project" value="InterPro"/>
</dbReference>
<keyword evidence="1" id="KW-0812">Transmembrane</keyword>
<dbReference type="Pfam" id="PF17175">
    <property type="entry name" value="MOLO1"/>
    <property type="match status" value="1"/>
</dbReference>
<evidence type="ECO:0000256" key="1">
    <source>
        <dbReference type="SAM" id="Phobius"/>
    </source>
</evidence>
<feature type="transmembrane region" description="Helical" evidence="1">
    <location>
        <begin position="158"/>
        <end position="181"/>
    </location>
</feature>
<dbReference type="AlphaFoldDB" id="A0A915I6L8"/>
<reference evidence="3" key="1">
    <citation type="submission" date="2022-11" db="UniProtKB">
        <authorList>
            <consortium name="WormBaseParasite"/>
        </authorList>
    </citation>
    <scope>IDENTIFICATION</scope>
</reference>
<sequence>MYAHKLNDVLYDIATKTRCKCQRRSQCIAQTGPNFQKIYVGFVVVVAFAHDIAWSASSDLEYYNTAEKFSRGLRDHWILGDCGNSVLILVWERRMLIHVWADEKASLYVTTREKERILSEIGQISNRKDIFDALLYILGEMKKQFDGEPEKPTDIGKLALITASSVAMISVVFVMGCVCAFRFQIGSCKRDDFEVLDGNEIDEKVIFDHRVDDNDLISSSPSPPSILRNNNIIVTRSEFV</sequence>
<keyword evidence="1" id="KW-1133">Transmembrane helix</keyword>
<keyword evidence="1" id="KW-0472">Membrane</keyword>
<keyword evidence="2" id="KW-1185">Reference proteome</keyword>
<proteinExistence type="predicted"/>
<dbReference type="PANTHER" id="PTHR33748:SF4">
    <property type="entry name" value="MOLO-1"/>
    <property type="match status" value="1"/>
</dbReference>
<dbReference type="InterPro" id="IPR033438">
    <property type="entry name" value="MOLO1"/>
</dbReference>
<dbReference type="PANTHER" id="PTHR33748">
    <property type="entry name" value="PROTEIN CBG04600"/>
    <property type="match status" value="1"/>
</dbReference>
<dbReference type="Proteomes" id="UP000887565">
    <property type="component" value="Unplaced"/>
</dbReference>
<dbReference type="OMA" id="ILVWERR"/>
<evidence type="ECO:0000313" key="3">
    <source>
        <dbReference type="WBParaSite" id="nRc.2.0.1.t09510-RA"/>
    </source>
</evidence>
<accession>A0A915I6L8</accession>
<organism evidence="2 3">
    <name type="scientific">Romanomermis culicivorax</name>
    <name type="common">Nematode worm</name>
    <dbReference type="NCBI Taxonomy" id="13658"/>
    <lineage>
        <taxon>Eukaryota</taxon>
        <taxon>Metazoa</taxon>
        <taxon>Ecdysozoa</taxon>
        <taxon>Nematoda</taxon>
        <taxon>Enoplea</taxon>
        <taxon>Dorylaimia</taxon>
        <taxon>Mermithida</taxon>
        <taxon>Mermithoidea</taxon>
        <taxon>Mermithidae</taxon>
        <taxon>Romanomermis</taxon>
    </lineage>
</organism>
<name>A0A915I6L8_ROMCU</name>